<proteinExistence type="predicted"/>
<protein>
    <submittedName>
        <fullName evidence="1">Uncharacterized protein</fullName>
    </submittedName>
</protein>
<evidence type="ECO:0000313" key="2">
    <source>
        <dbReference type="Proteomes" id="UP000730482"/>
    </source>
</evidence>
<accession>A0ABS5L4D6</accession>
<gene>
    <name evidence="1" type="ORF">KGQ19_40635</name>
</gene>
<dbReference type="RefSeq" id="WP_212019468.1">
    <property type="nucleotide sequence ID" value="NZ_JAAFYZ010000236.1"/>
</dbReference>
<keyword evidence="2" id="KW-1185">Reference proteome</keyword>
<reference evidence="1 2" key="1">
    <citation type="submission" date="2020-02" db="EMBL/GenBank/DDBJ databases">
        <title>Acidophilic actinobacteria isolated from forest soil.</title>
        <authorList>
            <person name="Golinska P."/>
        </authorList>
    </citation>
    <scope>NUCLEOTIDE SEQUENCE [LARGE SCALE GENOMIC DNA]</scope>
    <source>
        <strain evidence="1 2">NL8</strain>
    </source>
</reference>
<name>A0ABS5L4D6_9ACTN</name>
<dbReference type="Proteomes" id="UP000730482">
    <property type="component" value="Unassembled WGS sequence"/>
</dbReference>
<organism evidence="1 2">
    <name type="scientific">Catenulispora pinistramenti</name>
    <dbReference type="NCBI Taxonomy" id="2705254"/>
    <lineage>
        <taxon>Bacteria</taxon>
        <taxon>Bacillati</taxon>
        <taxon>Actinomycetota</taxon>
        <taxon>Actinomycetes</taxon>
        <taxon>Catenulisporales</taxon>
        <taxon>Catenulisporaceae</taxon>
        <taxon>Catenulispora</taxon>
    </lineage>
</organism>
<evidence type="ECO:0000313" key="1">
    <source>
        <dbReference type="EMBL" id="MBS2553179.1"/>
    </source>
</evidence>
<sequence length="661" mass="72574">MPAPQFRVPLGAGHAELHRDGAPARFRHPAAPEHPWLLDEAGDPWHTAEHRWGSGFVLSDRGSGRWNAPLGGEISTATEERRYQPIPDLSLTVTREVGAGTGAGTVAAESLTETYTWTNIGDAPLAIGTLGLVLPLRDVYDSAEDALARACHAHVWTGGAWSWIAAQPMSGDGPVLGIIVRTGALWSYSIESRNHVMGSNVRGHLVVHPTDRARNPAALGGQPEITLAPGERYRLAWEVSFFKDFSELLAATDAPAYLDRLAAPVGEQIRIRPADDGPPDLVMAGTEHGIVHVDLPGGSRTAVFFHTPLRELVEARADYILKNQRAVDRAEPHRWAFTAYDTATGLRQTIAAWPDWSDGAERIAMPTLLQQLRLRGWGDAAVIDEALDGWSRFARAALITDDGDVLWGSDTTVDRIRLYNFPWLAHFFADQYVLRQRPEDLETAAALLERSYERGAAKHLSIGQPEAVLHVAELLHTAGSPARAEALLARLRAGAEYFTDIGEALPGHEVNYEQSMVAPLVSLLAIAARHWPSPELDAALERSVRWMRAFSGPQPHVRLRGIGIRHWDGYWFGRDRQWGDVFPHHWSVLNAVALTQLPEPALAEADAIFRANLVNFGADGSASCAFVFPSCVDGRPAHHADPLANDQDWILTLWLRTGVER</sequence>
<comment type="caution">
    <text evidence="1">The sequence shown here is derived from an EMBL/GenBank/DDBJ whole genome shotgun (WGS) entry which is preliminary data.</text>
</comment>
<dbReference type="EMBL" id="JAAFYZ010000236">
    <property type="protein sequence ID" value="MBS2553179.1"/>
    <property type="molecule type" value="Genomic_DNA"/>
</dbReference>